<name>A0A166WGZ9_9GAMM</name>
<organism evidence="1 2">
    <name type="scientific">Pseudoalteromonas luteoviolacea DSM 6061</name>
    <dbReference type="NCBI Taxonomy" id="1365250"/>
    <lineage>
        <taxon>Bacteria</taxon>
        <taxon>Pseudomonadati</taxon>
        <taxon>Pseudomonadota</taxon>
        <taxon>Gammaproteobacteria</taxon>
        <taxon>Alteromonadales</taxon>
        <taxon>Pseudoalteromonadaceae</taxon>
        <taxon>Pseudoalteromonas</taxon>
    </lineage>
</organism>
<reference evidence="1 2" key="1">
    <citation type="submission" date="2013-07" db="EMBL/GenBank/DDBJ databases">
        <title>Comparative Genomic and Metabolomic Analysis of Twelve Strains of Pseudoalteromonas luteoviolacea.</title>
        <authorList>
            <person name="Vynne N.G."/>
            <person name="Mansson M."/>
            <person name="Gram L."/>
        </authorList>
    </citation>
    <scope>NUCLEOTIDE SEQUENCE [LARGE SCALE GENOMIC DNA]</scope>
    <source>
        <strain evidence="1 2">DSM 6061</strain>
    </source>
</reference>
<dbReference type="Proteomes" id="UP000076643">
    <property type="component" value="Unassembled WGS sequence"/>
</dbReference>
<protein>
    <submittedName>
        <fullName evidence="1">Uncharacterized protein</fullName>
    </submittedName>
</protein>
<evidence type="ECO:0000313" key="2">
    <source>
        <dbReference type="Proteomes" id="UP000076643"/>
    </source>
</evidence>
<sequence>MQIKHNDTLVASIGEALNSAQVAQFLAVNEIDIPVDELTLEYSQGEALEARRMAYIVESDPLFMEWQYDQIESSKQAWLDKVAEIKARFPFPA</sequence>
<accession>A0A166WGZ9</accession>
<dbReference type="RefSeq" id="WP_063359619.1">
    <property type="nucleotide sequence ID" value="NZ_AQHB01000028.1"/>
</dbReference>
<keyword evidence="2" id="KW-1185">Reference proteome</keyword>
<gene>
    <name evidence="1" type="ORF">N475_01935</name>
</gene>
<evidence type="ECO:0000313" key="1">
    <source>
        <dbReference type="EMBL" id="KZN37468.1"/>
    </source>
</evidence>
<dbReference type="STRING" id="43657.S4054249_16470"/>
<dbReference type="EMBL" id="AUYB01000103">
    <property type="protein sequence ID" value="KZN37468.1"/>
    <property type="molecule type" value="Genomic_DNA"/>
</dbReference>
<proteinExistence type="predicted"/>
<comment type="caution">
    <text evidence="1">The sequence shown here is derived from an EMBL/GenBank/DDBJ whole genome shotgun (WGS) entry which is preliminary data.</text>
</comment>
<dbReference type="AlphaFoldDB" id="A0A166WGZ9"/>
<dbReference type="PATRIC" id="fig|1365250.3.peg.2609"/>